<dbReference type="Gene3D" id="2.60.120.560">
    <property type="entry name" value="Exo-inulinase, domain 1"/>
    <property type="match status" value="1"/>
</dbReference>
<keyword evidence="1" id="KW-1133">Transmembrane helix</keyword>
<dbReference type="SUPFAM" id="SSF49899">
    <property type="entry name" value="Concanavalin A-like lectins/glucanases"/>
    <property type="match status" value="1"/>
</dbReference>
<organism evidence="2 3">
    <name type="scientific">Dictyobacter aurantiacus</name>
    <dbReference type="NCBI Taxonomy" id="1936993"/>
    <lineage>
        <taxon>Bacteria</taxon>
        <taxon>Bacillati</taxon>
        <taxon>Chloroflexota</taxon>
        <taxon>Ktedonobacteria</taxon>
        <taxon>Ktedonobacterales</taxon>
        <taxon>Dictyobacteraceae</taxon>
        <taxon>Dictyobacter</taxon>
    </lineage>
</organism>
<comment type="caution">
    <text evidence="2">The sequence shown here is derived from an EMBL/GenBank/DDBJ whole genome shotgun (WGS) entry which is preliminary data.</text>
</comment>
<dbReference type="Proteomes" id="UP000287224">
    <property type="component" value="Unassembled WGS sequence"/>
</dbReference>
<dbReference type="InterPro" id="IPR013320">
    <property type="entry name" value="ConA-like_dom_sf"/>
</dbReference>
<evidence type="ECO:0000313" key="2">
    <source>
        <dbReference type="EMBL" id="GCE05579.1"/>
    </source>
</evidence>
<keyword evidence="1" id="KW-0472">Membrane</keyword>
<evidence type="ECO:0000256" key="1">
    <source>
        <dbReference type="SAM" id="Phobius"/>
    </source>
</evidence>
<name>A0A401ZFF3_9CHLR</name>
<dbReference type="EMBL" id="BIFQ01000001">
    <property type="protein sequence ID" value="GCE05579.1"/>
    <property type="molecule type" value="Genomic_DNA"/>
</dbReference>
<proteinExistence type="predicted"/>
<feature type="transmembrane region" description="Helical" evidence="1">
    <location>
        <begin position="87"/>
        <end position="113"/>
    </location>
</feature>
<evidence type="ECO:0008006" key="4">
    <source>
        <dbReference type="Google" id="ProtNLM"/>
    </source>
</evidence>
<accession>A0A401ZFF3</accession>
<protein>
    <recommendedName>
        <fullName evidence="4">3-keto-disaccharide hydrolase domain-containing protein</fullName>
    </recommendedName>
</protein>
<keyword evidence="3" id="KW-1185">Reference proteome</keyword>
<evidence type="ECO:0000313" key="3">
    <source>
        <dbReference type="Proteomes" id="UP000287224"/>
    </source>
</evidence>
<reference evidence="3" key="1">
    <citation type="submission" date="2018-12" db="EMBL/GenBank/DDBJ databases">
        <title>Tengunoibacter tsumagoiensis gen. nov., sp. nov., Dictyobacter kobayashii sp. nov., D. alpinus sp. nov., and D. joshuensis sp. nov. and description of Dictyobacteraceae fam. nov. within the order Ktedonobacterales isolated from Tengu-no-mugimeshi.</title>
        <authorList>
            <person name="Wang C.M."/>
            <person name="Zheng Y."/>
            <person name="Sakai Y."/>
            <person name="Toyoda A."/>
            <person name="Minakuchi Y."/>
            <person name="Abe K."/>
            <person name="Yokota A."/>
            <person name="Yabe S."/>
        </authorList>
    </citation>
    <scope>NUCLEOTIDE SEQUENCE [LARGE SCALE GENOMIC DNA]</scope>
    <source>
        <strain evidence="3">S-27</strain>
    </source>
</reference>
<keyword evidence="1" id="KW-0812">Transmembrane</keyword>
<gene>
    <name evidence="2" type="ORF">KDAU_29080</name>
</gene>
<dbReference type="AlphaFoldDB" id="A0A401ZFF3"/>
<sequence length="374" mass="40884">MYNCPQCGNMLSPGMTRCPYCHWNLAATINEDPYHTSYAGPGGAPPSGYAVPDETDYQSEAARAHHYMVAVASAPTIQTHEVQQHKIVIGIMLGAIMLLALLLIASGASLLYYTKVTRPAQLHTQATAIAYANHLVTLHHKATAQALATQIVQATQAAIRQKKAASTAAAQATVQAQATTTALQNLYTMSTRSRPAISAPLLFETGQKWDIYPTRDGGGCAFTPDGLHSSVFKTGSYAPCFAHATRFRNFALEMQMRIEKGDEGGIIFRSTNHDKSFYSFRIDRSGVYGLILTRGDGYAIPLIYDQSPFIKTGIGRTNTLTIIARDDNIYLYINRHYVGSASDNSYRIGTIGIMAVNRQHATVASFSNLHIWRL</sequence>